<dbReference type="AlphaFoldDB" id="A0A2K2UE02"/>
<dbReference type="PANTHER" id="PTHR11735">
    <property type="entry name" value="TRNA N6-ADENOSINE THREONYLCARBAMOYLTRANSFERASE"/>
    <property type="match status" value="1"/>
</dbReference>
<dbReference type="SUPFAM" id="SSF53067">
    <property type="entry name" value="Actin-like ATPase domain"/>
    <property type="match status" value="4"/>
</dbReference>
<feature type="domain" description="N-acetyltransferase" evidence="10">
    <location>
        <begin position="294"/>
        <end position="464"/>
    </location>
</feature>
<dbReference type="InterPro" id="IPR022496">
    <property type="entry name" value="T6A_TsaB"/>
</dbReference>
<sequence length="853" mass="89783">MYVLAFDTANEVIAIGVGIMNPESRSIALVASSEVAARRASNTQLLPRIDAVLAEHEIRREDIACVAVGRGPGSFTGVRIAMATAKGSASALGVGLIGVSSLDAVAWNVQAAGGRGPLVVVADAMRKEVYPVRYALDEEGVERLDSDRVVKAEDAARELARGGDSLHGYARQQNAARLLCGDALKKYGELFAGCGAALNPELWTPTGRGLLLALQAAWRVGEVDPLDAQRHDPAFALPVYTRLSDAEENERIRLAKNDPKNLVAGVQDAAPRRDQRASMHDTAILNARPDTQGITYKPLDAAHVADVAALEARVMGSDAWSAALVADELPRGDRAWWAAYGVPTTCRPLEASGNEEIVEGSPLSGSSDEILLGYAGGWIVDGQVQILKVGVDPSARRRGIARGLLARVAADARDLGAQTCSLEVRVRNTGAQALYEALGLHVLGTRPHYYSDGEDALILEGPLPLAQHDVAGMELKVGETSEDARAVREKQADAPREASGETQASGIRRPLILAIESSCDETAAALVDGNGALLADVVASQVDFHARFGGVVPEIASRKHIEAICGVCDECFDVAATTLAVPKLTWEDLDAVAVTYAPGLVGALVVGVAFAKGAAWAADKPFIGVHHLEGHLYANKIGAPDFAPPAVVSLVSGGNTLLVHVKDWGDYETLGATIDDAVGEAFDKVAKALGLGYPGGPAISRHAKEGDPDAIAFPRAMMHSGDLRFSLSGLKTAVVTYLNNERAAGREVDVADVCASFQQAVVDVQVKKARMALEQTGAPTFCLGGGVAANPALRDAYQALCEQMGVRLVLPPFSACGDNAGMIALVALDRYRQGRFFGLDADAQAHANLDEPY</sequence>
<reference evidence="12" key="1">
    <citation type="submission" date="2018-01" db="EMBL/GenBank/DDBJ databases">
        <title>Rubneribacter badeniensis gen. nov., sp. nov., and Colonibacter rubneri, gen. nov., sp. nov., WGS of new members of the Eggerthellaceae.</title>
        <authorList>
            <person name="Danylec N."/>
            <person name="Stoll D.A."/>
            <person name="Doetsch A."/>
            <person name="Kulling S.E."/>
            <person name="Huch M."/>
        </authorList>
    </citation>
    <scope>NUCLEOTIDE SEQUENCE [LARGE SCALE GENOMIC DNA]</scope>
    <source>
        <strain evidence="12">ResAG-96</strain>
    </source>
</reference>
<evidence type="ECO:0000256" key="8">
    <source>
        <dbReference type="HAMAP-Rule" id="MF_01445"/>
    </source>
</evidence>
<dbReference type="GO" id="GO:0061711">
    <property type="term" value="F:tRNA N(6)-L-threonylcarbamoyladenine synthase activity"/>
    <property type="evidence" value="ECO:0007669"/>
    <property type="project" value="UniProtKB-EC"/>
</dbReference>
<dbReference type="InterPro" id="IPR043129">
    <property type="entry name" value="ATPase_NBD"/>
</dbReference>
<dbReference type="InterPro" id="IPR017861">
    <property type="entry name" value="KAE1/TsaD"/>
</dbReference>
<dbReference type="EC" id="2.3.1.234" evidence="8"/>
<dbReference type="GO" id="GO:0005829">
    <property type="term" value="C:cytosol"/>
    <property type="evidence" value="ECO:0007669"/>
    <property type="project" value="TreeGrafter"/>
</dbReference>
<comment type="function">
    <text evidence="8">Required for the formation of a threonylcarbamoyl group on adenosine at position 37 (t(6)A37) in tRNAs that read codons beginning with adenine. Is involved in the transfer of the threonylcarbamoyl moiety of threonylcarbamoyl-AMP (TC-AMP) to the N6 group of A37, together with TsaE and TsaB. TsaD likely plays a direct catalytic role in this reaction.</text>
</comment>
<feature type="binding site" evidence="8">
    <location>
        <position position="790"/>
    </location>
    <ligand>
        <name>substrate</name>
    </ligand>
</feature>
<evidence type="ECO:0000259" key="10">
    <source>
        <dbReference type="PROSITE" id="PS51186"/>
    </source>
</evidence>
<dbReference type="PRINTS" id="PR00789">
    <property type="entry name" value="OSIALOPTASE"/>
</dbReference>
<dbReference type="PROSITE" id="PS51186">
    <property type="entry name" value="GNAT"/>
    <property type="match status" value="1"/>
</dbReference>
<dbReference type="InterPro" id="IPR000905">
    <property type="entry name" value="Gcp-like_dom"/>
</dbReference>
<dbReference type="NCBIfam" id="TIGR03723">
    <property type="entry name" value="T6A_TsaD_YgjD"/>
    <property type="match status" value="1"/>
</dbReference>
<feature type="region of interest" description="Disordered" evidence="9">
    <location>
        <begin position="480"/>
        <end position="502"/>
    </location>
</feature>
<dbReference type="GO" id="GO:0005506">
    <property type="term" value="F:iron ion binding"/>
    <property type="evidence" value="ECO:0007669"/>
    <property type="project" value="UniProtKB-UniRule"/>
</dbReference>
<dbReference type="GO" id="GO:0002949">
    <property type="term" value="P:tRNA threonylcarbamoyladenosine modification"/>
    <property type="evidence" value="ECO:0007669"/>
    <property type="project" value="UniProtKB-UniRule"/>
</dbReference>
<protein>
    <recommendedName>
        <fullName evidence="8">tRNA N6-adenosine threonylcarbamoyltransferase</fullName>
        <ecNumber evidence="8">2.3.1.234</ecNumber>
    </recommendedName>
    <alternativeName>
        <fullName evidence="8">N6-L-threonylcarbamoyladenine synthase</fullName>
        <shortName evidence="8">t(6)A synthase</shortName>
    </alternativeName>
    <alternativeName>
        <fullName evidence="8">t(6)A37 threonylcarbamoyladenosine biosynthesis protein TsaD</fullName>
    </alternativeName>
    <alternativeName>
        <fullName evidence="8">tRNA threonylcarbamoyladenosine biosynthesis protein TsaD</fullName>
    </alternativeName>
</protein>
<dbReference type="Gene3D" id="3.30.420.40">
    <property type="match status" value="4"/>
</dbReference>
<dbReference type="SUPFAM" id="SSF55729">
    <property type="entry name" value="Acyl-CoA N-acyltransferases (Nat)"/>
    <property type="match status" value="1"/>
</dbReference>
<keyword evidence="5 8" id="KW-0408">Iron</keyword>
<dbReference type="NCBIfam" id="TIGR00329">
    <property type="entry name" value="gcp_kae1"/>
    <property type="match status" value="1"/>
</dbReference>
<dbReference type="OrthoDB" id="9806197at2"/>
<name>A0A2K2UE02_9ACTN</name>
<keyword evidence="12" id="KW-1185">Reference proteome</keyword>
<feature type="binding site" evidence="8">
    <location>
        <position position="631"/>
    </location>
    <ligand>
        <name>Fe cation</name>
        <dbReference type="ChEBI" id="CHEBI:24875"/>
    </ligand>
</feature>
<comment type="similarity">
    <text evidence="8">Belongs to the KAE1 / TsaD family.</text>
</comment>
<dbReference type="EMBL" id="PPEK01000001">
    <property type="protein sequence ID" value="PNV68448.1"/>
    <property type="molecule type" value="Genomic_DNA"/>
</dbReference>
<dbReference type="CDD" id="cd24133">
    <property type="entry name" value="ASKHA_NBD_TsaD_bac"/>
    <property type="match status" value="1"/>
</dbReference>
<dbReference type="CDD" id="cd24032">
    <property type="entry name" value="ASKHA_NBD_TsaB"/>
    <property type="match status" value="1"/>
</dbReference>
<dbReference type="HAMAP" id="MF_01445">
    <property type="entry name" value="TsaD"/>
    <property type="match status" value="1"/>
</dbReference>
<keyword evidence="2 8" id="KW-0808">Transferase</keyword>
<comment type="catalytic activity">
    <reaction evidence="7 8">
        <text>L-threonylcarbamoyladenylate + adenosine(37) in tRNA = N(6)-L-threonylcarbamoyladenosine(37) in tRNA + AMP + H(+)</text>
        <dbReference type="Rhea" id="RHEA:37059"/>
        <dbReference type="Rhea" id="RHEA-COMP:10162"/>
        <dbReference type="Rhea" id="RHEA-COMP:10163"/>
        <dbReference type="ChEBI" id="CHEBI:15378"/>
        <dbReference type="ChEBI" id="CHEBI:73682"/>
        <dbReference type="ChEBI" id="CHEBI:74411"/>
        <dbReference type="ChEBI" id="CHEBI:74418"/>
        <dbReference type="ChEBI" id="CHEBI:456215"/>
        <dbReference type="EC" id="2.3.1.234"/>
    </reaction>
</comment>
<comment type="cofactor">
    <cofactor evidence="8">
        <name>Fe(2+)</name>
        <dbReference type="ChEBI" id="CHEBI:29033"/>
    </cofactor>
    <text evidence="8">Binds 1 Fe(2+) ion per subunit.</text>
</comment>
<evidence type="ECO:0000256" key="7">
    <source>
        <dbReference type="ARBA" id="ARBA00048117"/>
    </source>
</evidence>
<feature type="binding site" evidence="8">
    <location>
        <begin position="650"/>
        <end position="654"/>
    </location>
    <ligand>
        <name>substrate</name>
    </ligand>
</feature>
<dbReference type="PANTHER" id="PTHR11735:SF6">
    <property type="entry name" value="TRNA N6-ADENOSINE THREONYLCARBAMOYLTRANSFERASE, MITOCHONDRIAL"/>
    <property type="match status" value="1"/>
</dbReference>
<gene>
    <name evidence="8" type="primary">tsaD</name>
    <name evidence="11" type="ORF">C2L71_00180</name>
</gene>
<evidence type="ECO:0000256" key="5">
    <source>
        <dbReference type="ARBA" id="ARBA00023004"/>
    </source>
</evidence>
<keyword evidence="4 8" id="KW-0479">Metal-binding</keyword>
<dbReference type="Pfam" id="PF00583">
    <property type="entry name" value="Acetyltransf_1"/>
    <property type="match status" value="1"/>
</dbReference>
<evidence type="ECO:0000313" key="12">
    <source>
        <dbReference type="Proteomes" id="UP000236197"/>
    </source>
</evidence>
<dbReference type="InterPro" id="IPR016181">
    <property type="entry name" value="Acyl_CoA_acyltransferase"/>
</dbReference>
<dbReference type="Gene3D" id="3.40.630.30">
    <property type="match status" value="1"/>
</dbReference>
<dbReference type="RefSeq" id="WP_103263777.1">
    <property type="nucleotide sequence ID" value="NZ_CABMLE010000001.1"/>
</dbReference>
<evidence type="ECO:0000256" key="3">
    <source>
        <dbReference type="ARBA" id="ARBA00022694"/>
    </source>
</evidence>
<proteinExistence type="inferred from homology"/>
<dbReference type="CDD" id="cd04301">
    <property type="entry name" value="NAT_SF"/>
    <property type="match status" value="1"/>
</dbReference>
<keyword evidence="3 8" id="KW-0819">tRNA processing</keyword>
<evidence type="ECO:0000256" key="1">
    <source>
        <dbReference type="ARBA" id="ARBA00022490"/>
    </source>
</evidence>
<feature type="binding site" evidence="8">
    <location>
        <position position="818"/>
    </location>
    <ligand>
        <name>Fe cation</name>
        <dbReference type="ChEBI" id="CHEBI:24875"/>
    </ligand>
</feature>
<dbReference type="Pfam" id="PF00814">
    <property type="entry name" value="TsaD"/>
    <property type="match status" value="2"/>
</dbReference>
<dbReference type="InterPro" id="IPR000182">
    <property type="entry name" value="GNAT_dom"/>
</dbReference>
<organism evidence="11 12">
    <name type="scientific">Enteroscipio rubneri</name>
    <dbReference type="NCBI Taxonomy" id="2070686"/>
    <lineage>
        <taxon>Bacteria</taxon>
        <taxon>Bacillati</taxon>
        <taxon>Actinomycetota</taxon>
        <taxon>Coriobacteriia</taxon>
        <taxon>Eggerthellales</taxon>
        <taxon>Eggerthellaceae</taxon>
        <taxon>Enteroscipio</taxon>
    </lineage>
</organism>
<feature type="compositionally biased region" description="Basic and acidic residues" evidence="9">
    <location>
        <begin position="480"/>
        <end position="499"/>
    </location>
</feature>
<feature type="binding site" evidence="8">
    <location>
        <position position="696"/>
    </location>
    <ligand>
        <name>substrate</name>
    </ligand>
</feature>
<dbReference type="InterPro" id="IPR022450">
    <property type="entry name" value="TsaD"/>
</dbReference>
<evidence type="ECO:0000256" key="9">
    <source>
        <dbReference type="SAM" id="MobiDB-lite"/>
    </source>
</evidence>
<feature type="binding site" evidence="8">
    <location>
        <position position="683"/>
    </location>
    <ligand>
        <name>substrate</name>
    </ligand>
</feature>
<accession>A0A2K2UE02</accession>
<keyword evidence="1 8" id="KW-0963">Cytoplasm</keyword>
<evidence type="ECO:0000256" key="4">
    <source>
        <dbReference type="ARBA" id="ARBA00022723"/>
    </source>
</evidence>
<comment type="caution">
    <text evidence="11">The sequence shown here is derived from an EMBL/GenBank/DDBJ whole genome shotgun (WGS) entry which is preliminary data.</text>
</comment>
<dbReference type="Proteomes" id="UP000236197">
    <property type="component" value="Unassembled WGS sequence"/>
</dbReference>
<comment type="subcellular location">
    <subcellularLocation>
        <location evidence="8">Cytoplasm</location>
    </subcellularLocation>
</comment>
<feature type="binding site" evidence="8">
    <location>
        <position position="627"/>
    </location>
    <ligand>
        <name>Fe cation</name>
        <dbReference type="ChEBI" id="CHEBI:24875"/>
    </ligand>
</feature>
<comment type="caution">
    <text evidence="8">Lacks conserved residue(s) required for the propagation of feature annotation.</text>
</comment>
<dbReference type="NCBIfam" id="TIGR03725">
    <property type="entry name" value="T6A_YeaZ"/>
    <property type="match status" value="1"/>
</dbReference>
<dbReference type="FunFam" id="3.30.420.40:FF:000040">
    <property type="entry name" value="tRNA N6-adenosine threonylcarbamoyltransferase"/>
    <property type="match status" value="1"/>
</dbReference>
<keyword evidence="6 8" id="KW-0012">Acyltransferase</keyword>
<evidence type="ECO:0000256" key="6">
    <source>
        <dbReference type="ARBA" id="ARBA00023315"/>
    </source>
</evidence>
<evidence type="ECO:0000313" key="11">
    <source>
        <dbReference type="EMBL" id="PNV68448.1"/>
    </source>
</evidence>
<evidence type="ECO:0000256" key="2">
    <source>
        <dbReference type="ARBA" id="ARBA00022679"/>
    </source>
</evidence>